<dbReference type="EMBL" id="LOZE01000022">
    <property type="protein sequence ID" value="KVM38023.1"/>
    <property type="molecule type" value="Genomic_DNA"/>
</dbReference>
<evidence type="ECO:0000256" key="1">
    <source>
        <dbReference type="ARBA" id="ARBA00009437"/>
    </source>
</evidence>
<dbReference type="EMBL" id="LPBJ01000104">
    <property type="protein sequence ID" value="KVP87771.1"/>
    <property type="molecule type" value="Genomic_DNA"/>
</dbReference>
<dbReference type="Proteomes" id="UP000056732">
    <property type="component" value="Unassembled WGS sequence"/>
</dbReference>
<reference evidence="13 14" key="1">
    <citation type="submission" date="2015-11" db="EMBL/GenBank/DDBJ databases">
        <title>Expanding the genomic diversity of Burkholderia species for the development of highly accurate diagnostics.</title>
        <authorList>
            <person name="Sahl J."/>
            <person name="Keim P."/>
            <person name="Wagner D."/>
        </authorList>
    </citation>
    <scope>NUCLEOTIDE SEQUENCE [LARGE SCALE GENOMIC DNA]</scope>
    <source>
        <strain evidence="10 14">MSMB1137WGS</strain>
        <strain evidence="8 15">MSMB1585WGS</strain>
        <strain evidence="9 13">MSMB1808WGS</strain>
        <strain evidence="7 17">MSMB2058</strain>
        <strain evidence="11 16">MSMB2087WGS</strain>
    </source>
</reference>
<dbReference type="Pfam" id="PF03466">
    <property type="entry name" value="LysR_substrate"/>
    <property type="match status" value="1"/>
</dbReference>
<dbReference type="PANTHER" id="PTHR30537:SF74">
    <property type="entry name" value="HTH-TYPE TRANSCRIPTIONAL REGULATOR TRPI"/>
    <property type="match status" value="1"/>
</dbReference>
<dbReference type="Proteomes" id="UP000061665">
    <property type="component" value="Unassembled WGS sequence"/>
</dbReference>
<reference evidence="19" key="3">
    <citation type="submission" date="2016-08" db="EMBL/GenBank/DDBJ databases">
        <title>Population biology and virulence potential of Burkholderia ubonensis.</title>
        <authorList>
            <person name="Price E.P."/>
            <person name="Currie B.J."/>
            <person name="Wagner D.M."/>
        </authorList>
    </citation>
    <scope>NUCLEOTIDE SEQUENCE [LARGE SCALE GENOMIC DNA]</scope>
    <source>
        <strain evidence="19">MSMB0103</strain>
    </source>
</reference>
<evidence type="ECO:0000256" key="4">
    <source>
        <dbReference type="ARBA" id="ARBA00023163"/>
    </source>
</evidence>
<evidence type="ECO:0000313" key="10">
    <source>
        <dbReference type="EMBL" id="KVT48831.1"/>
    </source>
</evidence>
<reference evidence="12" key="4">
    <citation type="submission" date="2016-08" db="EMBL/GenBank/DDBJ databases">
        <authorList>
            <person name="Price E.P."/>
            <person name="Currie B.J."/>
            <person name="Wagner D.M."/>
        </authorList>
    </citation>
    <scope>NUCLEOTIDE SEQUENCE</scope>
    <source>
        <strain evidence="12">MSMB0103</strain>
    </source>
</reference>
<dbReference type="GO" id="GO:0006351">
    <property type="term" value="P:DNA-templated transcription"/>
    <property type="evidence" value="ECO:0007669"/>
    <property type="project" value="TreeGrafter"/>
</dbReference>
<dbReference type="GO" id="GO:0043565">
    <property type="term" value="F:sequence-specific DNA binding"/>
    <property type="evidence" value="ECO:0007669"/>
    <property type="project" value="TreeGrafter"/>
</dbReference>
<dbReference type="PANTHER" id="PTHR30537">
    <property type="entry name" value="HTH-TYPE TRANSCRIPTIONAL REGULATOR"/>
    <property type="match status" value="1"/>
</dbReference>
<evidence type="ECO:0000313" key="9">
    <source>
        <dbReference type="EMBL" id="KVP87771.1"/>
    </source>
</evidence>
<organism evidence="7 17">
    <name type="scientific">Burkholderia ubonensis</name>
    <dbReference type="NCBI Taxonomy" id="101571"/>
    <lineage>
        <taxon>Bacteria</taxon>
        <taxon>Pseudomonadati</taxon>
        <taxon>Pseudomonadota</taxon>
        <taxon>Betaproteobacteria</taxon>
        <taxon>Burkholderiales</taxon>
        <taxon>Burkholderiaceae</taxon>
        <taxon>Burkholderia</taxon>
        <taxon>Burkholderia cepacia complex</taxon>
    </lineage>
</organism>
<reference evidence="6 18" key="2">
    <citation type="submission" date="2015-12" db="EMBL/GenBank/DDBJ databases">
        <title>Diversity of Burkholderia near neighbor genomes.</title>
        <authorList>
            <person name="Sahl J."/>
            <person name="Wagner D."/>
            <person name="Keim P."/>
        </authorList>
    </citation>
    <scope>NUCLEOTIDE SEQUENCE [LARGE SCALE GENOMIC DNA]</scope>
    <source>
        <strain evidence="6 18">MSMB1189WGS</strain>
    </source>
</reference>
<evidence type="ECO:0000313" key="12">
    <source>
        <dbReference type="EMBL" id="OJA46884.1"/>
    </source>
</evidence>
<dbReference type="EMBL" id="CP013445">
    <property type="protein sequence ID" value="AOK21497.1"/>
    <property type="molecule type" value="Genomic_DNA"/>
</dbReference>
<feature type="domain" description="HTH lysR-type" evidence="5">
    <location>
        <begin position="7"/>
        <end position="64"/>
    </location>
</feature>
<evidence type="ECO:0000313" key="6">
    <source>
        <dbReference type="EMBL" id="AOK21497.1"/>
    </source>
</evidence>
<dbReference type="InterPro" id="IPR058163">
    <property type="entry name" value="LysR-type_TF_proteobact-type"/>
</dbReference>
<dbReference type="Proteomes" id="UP000057910">
    <property type="component" value="Unassembled WGS sequence"/>
</dbReference>
<keyword evidence="13" id="KW-1185">Reference proteome</keyword>
<dbReference type="InterPro" id="IPR005119">
    <property type="entry name" value="LysR_subst-bd"/>
</dbReference>
<evidence type="ECO:0000313" key="11">
    <source>
        <dbReference type="EMBL" id="KWA85878.1"/>
    </source>
</evidence>
<dbReference type="PRINTS" id="PR00039">
    <property type="entry name" value="HTHLYSR"/>
</dbReference>
<dbReference type="Gene3D" id="1.10.10.10">
    <property type="entry name" value="Winged helix-like DNA-binding domain superfamily/Winged helix DNA-binding domain"/>
    <property type="match status" value="1"/>
</dbReference>
<accession>A0A105M143</accession>
<evidence type="ECO:0000313" key="18">
    <source>
        <dbReference type="Proteomes" id="UP000095100"/>
    </source>
</evidence>
<gene>
    <name evidence="12" type="ORF">BGV66_14615</name>
    <name evidence="7" type="ORF">WJ53_28055</name>
    <name evidence="8" type="ORF">WJ68_14325</name>
    <name evidence="9" type="ORF">WJ96_02095</name>
    <name evidence="10" type="ORF">WK53_12425</name>
    <name evidence="6" type="ORF">WK67_01655</name>
    <name evidence="11" type="ORF">WL29_12940</name>
</gene>
<dbReference type="EMBL" id="LPAD01000062">
    <property type="protein sequence ID" value="KVN85024.1"/>
    <property type="molecule type" value="Genomic_DNA"/>
</dbReference>
<dbReference type="EMBL" id="LPDO01000105">
    <property type="protein sequence ID" value="KVT48831.1"/>
    <property type="molecule type" value="Genomic_DNA"/>
</dbReference>
<keyword evidence="2" id="KW-0805">Transcription regulation</keyword>
<evidence type="ECO:0000256" key="3">
    <source>
        <dbReference type="ARBA" id="ARBA00023125"/>
    </source>
</evidence>
<dbReference type="EMBL" id="LPHD01000014">
    <property type="protein sequence ID" value="KWA85878.1"/>
    <property type="molecule type" value="Genomic_DNA"/>
</dbReference>
<evidence type="ECO:0000313" key="17">
    <source>
        <dbReference type="Proteomes" id="UP000061665"/>
    </source>
</evidence>
<keyword evidence="3" id="KW-0238">DNA-binding</keyword>
<evidence type="ECO:0000313" key="7">
    <source>
        <dbReference type="EMBL" id="KVM38023.1"/>
    </source>
</evidence>
<dbReference type="Proteomes" id="UP000056453">
    <property type="component" value="Unassembled WGS sequence"/>
</dbReference>
<dbReference type="Proteomes" id="UP000060630">
    <property type="component" value="Unassembled WGS sequence"/>
</dbReference>
<evidence type="ECO:0000313" key="14">
    <source>
        <dbReference type="Proteomes" id="UP000056732"/>
    </source>
</evidence>
<protein>
    <submittedName>
        <fullName evidence="7">LysR family transcriptional regulator</fullName>
    </submittedName>
</protein>
<evidence type="ECO:0000313" key="15">
    <source>
        <dbReference type="Proteomes" id="UP000057910"/>
    </source>
</evidence>
<dbReference type="EMBL" id="MEAU01000020">
    <property type="protein sequence ID" value="OJA46884.1"/>
    <property type="molecule type" value="Genomic_DNA"/>
</dbReference>
<dbReference type="PROSITE" id="PS50931">
    <property type="entry name" value="HTH_LYSR"/>
    <property type="match status" value="1"/>
</dbReference>
<evidence type="ECO:0000313" key="13">
    <source>
        <dbReference type="Proteomes" id="UP000056453"/>
    </source>
</evidence>
<evidence type="ECO:0000313" key="16">
    <source>
        <dbReference type="Proteomes" id="UP000060630"/>
    </source>
</evidence>
<evidence type="ECO:0000313" key="19">
    <source>
        <dbReference type="Proteomes" id="UP000183667"/>
    </source>
</evidence>
<dbReference type="SUPFAM" id="SSF53850">
    <property type="entry name" value="Periplasmic binding protein-like II"/>
    <property type="match status" value="1"/>
</dbReference>
<evidence type="ECO:0000259" key="5">
    <source>
        <dbReference type="PROSITE" id="PS50931"/>
    </source>
</evidence>
<dbReference type="Pfam" id="PF00126">
    <property type="entry name" value="HTH_1"/>
    <property type="match status" value="1"/>
</dbReference>
<dbReference type="Gene3D" id="3.40.190.10">
    <property type="entry name" value="Periplasmic binding protein-like II"/>
    <property type="match status" value="2"/>
</dbReference>
<keyword evidence="4" id="KW-0804">Transcription</keyword>
<evidence type="ECO:0000256" key="2">
    <source>
        <dbReference type="ARBA" id="ARBA00023015"/>
    </source>
</evidence>
<dbReference type="InterPro" id="IPR036390">
    <property type="entry name" value="WH_DNA-bd_sf"/>
</dbReference>
<dbReference type="RefSeq" id="WP_042585673.1">
    <property type="nucleotide sequence ID" value="NZ_CP013445.1"/>
</dbReference>
<dbReference type="Proteomes" id="UP000095100">
    <property type="component" value="Chromosome 3"/>
</dbReference>
<dbReference type="AlphaFoldDB" id="A0A105M143"/>
<name>A0A105M143_9BURK</name>
<proteinExistence type="inferred from homology"/>
<sequence>MRIHPIPPLQCLVFFDAAARHGNFTRAAEELNVTQGAVSKQVVKLESFLGMQLFVRDAKALHLTRAGQTYADRIHDMLISCSEATALVMKEPTPHSITIACASGTAGMFLTPLIAEFSREYPSVAVRILVREGVFNLNPAEFDIGVYYIRDAPPPGMSGIRIIEEEVHAYCAPDYLGRRRVLPLELMSSTLLVAEEQQRQWMSWRDWFHLCDSEITYKPLRTITANSYPVLLQLALRGHGVILGWNHMITPLVESNDLVLASDASASFGGAYQLVWPDDRRDTAAVAHFREWLLKRMPRRR</sequence>
<dbReference type="Proteomes" id="UP000183667">
    <property type="component" value="Unassembled WGS sequence"/>
</dbReference>
<dbReference type="SUPFAM" id="SSF46785">
    <property type="entry name" value="Winged helix' DNA-binding domain"/>
    <property type="match status" value="1"/>
</dbReference>
<dbReference type="InterPro" id="IPR036388">
    <property type="entry name" value="WH-like_DNA-bd_sf"/>
</dbReference>
<comment type="similarity">
    <text evidence="1">Belongs to the LysR transcriptional regulatory family.</text>
</comment>
<dbReference type="GO" id="GO:0003700">
    <property type="term" value="F:DNA-binding transcription factor activity"/>
    <property type="evidence" value="ECO:0007669"/>
    <property type="project" value="InterPro"/>
</dbReference>
<evidence type="ECO:0000313" key="8">
    <source>
        <dbReference type="EMBL" id="KVN85024.1"/>
    </source>
</evidence>
<dbReference type="InterPro" id="IPR000847">
    <property type="entry name" value="LysR_HTH_N"/>
</dbReference>